<keyword evidence="1 5" id="KW-0436">Ligase</keyword>
<dbReference type="InterPro" id="IPR013815">
    <property type="entry name" value="ATP_grasp_subdomain_1"/>
</dbReference>
<comment type="function">
    <text evidence="6">Catalyzes the ATP-dependent conversion of 5-aminoimidazole ribonucleotide (AIR) and HCO(3)- to N5-carboxyaminoimidazole ribonucleotide (N5-CAIR).</text>
</comment>
<evidence type="ECO:0000256" key="1">
    <source>
        <dbReference type="ARBA" id="ARBA00022598"/>
    </source>
</evidence>
<keyword evidence="4 5" id="KW-0067">ATP-binding</keyword>
<dbReference type="Pfam" id="PF22660">
    <property type="entry name" value="RS_preATP-grasp-like"/>
    <property type="match status" value="1"/>
</dbReference>
<proteinExistence type="inferred from homology"/>
<comment type="pathway">
    <text evidence="5 6">Purine metabolism; IMP biosynthesis via de novo pathway; 5-amino-1-(5-phospho-D-ribosyl)imidazole-4-carboxylate from 5-amino-1-(5-phospho-D-ribosyl)imidazole (N5-CAIR route): step 1/2.</text>
</comment>
<dbReference type="RefSeq" id="WP_045359280.1">
    <property type="nucleotide sequence ID" value="NZ_BBPA01000039.1"/>
</dbReference>
<dbReference type="InterPro" id="IPR040686">
    <property type="entry name" value="PurK_C"/>
</dbReference>
<comment type="caution">
    <text evidence="5">Lacks conserved residue(s) required for the propagation of feature annotation.</text>
</comment>
<gene>
    <name evidence="5 6" type="primary">purK</name>
    <name evidence="8" type="ORF">N44_02180</name>
</gene>
<dbReference type="Gene3D" id="3.30.470.20">
    <property type="entry name" value="ATP-grasp fold, B domain"/>
    <property type="match status" value="1"/>
</dbReference>
<keyword evidence="3 5" id="KW-0658">Purine biosynthesis</keyword>
<dbReference type="GO" id="GO:0006189">
    <property type="term" value="P:'de novo' IMP biosynthetic process"/>
    <property type="evidence" value="ECO:0007669"/>
    <property type="project" value="UniProtKB-UniRule"/>
</dbReference>
<keyword evidence="8" id="KW-0456">Lyase</keyword>
<comment type="function">
    <text evidence="5">Catalyzes the ATP-dependent conversion of 5-aminoimidazole ribonucleotide (AIR) and HCO(3)(-) to N5-carboxyaminoimidazole ribonucleotide (N5-CAIR).</text>
</comment>
<dbReference type="GO" id="GO:0046872">
    <property type="term" value="F:metal ion binding"/>
    <property type="evidence" value="ECO:0007669"/>
    <property type="project" value="InterPro"/>
</dbReference>
<dbReference type="PROSITE" id="PS50975">
    <property type="entry name" value="ATP_GRASP"/>
    <property type="match status" value="1"/>
</dbReference>
<dbReference type="InterPro" id="IPR054350">
    <property type="entry name" value="PurT/PurK_preATP-grasp"/>
</dbReference>
<protein>
    <recommendedName>
        <fullName evidence="5 6">N5-carboxyaminoimidazole ribonucleotide synthase</fullName>
        <shortName evidence="5 6">N5-CAIR synthase</shortName>
        <ecNumber evidence="5 6">6.3.4.18</ecNumber>
    </recommendedName>
    <alternativeName>
        <fullName evidence="5 6">5-(carboxyamino)imidazole ribonucleotide synthetase</fullName>
    </alternativeName>
</protein>
<feature type="binding site" evidence="5">
    <location>
        <position position="139"/>
    </location>
    <ligand>
        <name>ATP</name>
        <dbReference type="ChEBI" id="CHEBI:30616"/>
    </ligand>
</feature>
<evidence type="ECO:0000259" key="7">
    <source>
        <dbReference type="PROSITE" id="PS50975"/>
    </source>
</evidence>
<dbReference type="NCBIfam" id="NF004679">
    <property type="entry name" value="PRK06019.1-5"/>
    <property type="match status" value="1"/>
</dbReference>
<feature type="binding site" evidence="5">
    <location>
        <begin position="174"/>
        <end position="177"/>
    </location>
    <ligand>
        <name>ATP</name>
        <dbReference type="ChEBI" id="CHEBI:30616"/>
    </ligand>
</feature>
<dbReference type="AlphaFoldDB" id="A0A0A1VVK2"/>
<comment type="subunit">
    <text evidence="5 6">Homodimer.</text>
</comment>
<comment type="caution">
    <text evidence="8">The sequence shown here is derived from an EMBL/GenBank/DDBJ whole genome shotgun (WGS) entry which is preliminary data.</text>
</comment>
<sequence>MMQTRVGVIGGGQLAWMMAQEAKKLGISLIVQTPHPDDPAVALADGVVFAEIADVEGTKKLAQHCDLITFENEFVDLDALEELAATGVKFYPSLANLRPLLDKYEQRCYLRSLGLPVPDFWAIDNLSQLENYPFPLVLKARRHGYDGQGTFIIRTPEELNAKKPQLERLDLMLEAYIPYERELAIVAARGLTGEIVTYPVVETYQEEQVCHWVIAPAALNQSLQAQTEPIAHHLLSSLSAVGVFGMELFVTPQGEVLINEIAPRTHNSGHYSLSACLTSQFALQLQAVANLPLGATDLKSAGAVMVNLLGFEDSDGDYGEKRAILAAIPDAHVFWYGKKSRPGRKLGHVTLLRDTSDRSELLARAKQIEKLWYGC</sequence>
<organism evidence="8 9">
    <name type="scientific">Microcystis aeruginosa NIES-44</name>
    <dbReference type="NCBI Taxonomy" id="449439"/>
    <lineage>
        <taxon>Bacteria</taxon>
        <taxon>Bacillati</taxon>
        <taxon>Cyanobacteriota</taxon>
        <taxon>Cyanophyceae</taxon>
        <taxon>Oscillatoriophycideae</taxon>
        <taxon>Chroococcales</taxon>
        <taxon>Microcystaceae</taxon>
        <taxon>Microcystis</taxon>
    </lineage>
</organism>
<dbReference type="SUPFAM" id="SSF56059">
    <property type="entry name" value="Glutathione synthetase ATP-binding domain-like"/>
    <property type="match status" value="1"/>
</dbReference>
<keyword evidence="2 5" id="KW-0547">Nucleotide-binding</keyword>
<dbReference type="GO" id="GO:0034028">
    <property type="term" value="F:5-(carboxyamino)imidazole ribonucleotide synthase activity"/>
    <property type="evidence" value="ECO:0007669"/>
    <property type="project" value="UniProtKB-UniRule"/>
</dbReference>
<evidence type="ECO:0000313" key="8">
    <source>
        <dbReference type="EMBL" id="GAL93493.1"/>
    </source>
</evidence>
<evidence type="ECO:0000256" key="2">
    <source>
        <dbReference type="ARBA" id="ARBA00022741"/>
    </source>
</evidence>
<dbReference type="Pfam" id="PF17769">
    <property type="entry name" value="PurK_C"/>
    <property type="match status" value="1"/>
</dbReference>
<comment type="similarity">
    <text evidence="5 6">Belongs to the PurK/PurT family.</text>
</comment>
<dbReference type="Pfam" id="PF02222">
    <property type="entry name" value="ATP-grasp"/>
    <property type="match status" value="1"/>
</dbReference>
<evidence type="ECO:0000256" key="5">
    <source>
        <dbReference type="HAMAP-Rule" id="MF_01928"/>
    </source>
</evidence>
<dbReference type="InterPro" id="IPR016185">
    <property type="entry name" value="PreATP-grasp_dom_sf"/>
</dbReference>
<evidence type="ECO:0000256" key="3">
    <source>
        <dbReference type="ARBA" id="ARBA00022755"/>
    </source>
</evidence>
<dbReference type="InterPro" id="IPR003135">
    <property type="entry name" value="ATP-grasp_carboxylate-amine"/>
</dbReference>
<dbReference type="UniPathway" id="UPA00074">
    <property type="reaction ID" value="UER00942"/>
</dbReference>
<reference evidence="9" key="1">
    <citation type="journal article" date="2015" name="Genome">
        <title>Whole Genome Sequence of the Non-Microcystin-Producing Microcystis aeruginosa Strain NIES-44.</title>
        <authorList>
            <person name="Okano K."/>
            <person name="Miyata N."/>
            <person name="Ozaki Y."/>
        </authorList>
    </citation>
    <scope>NUCLEOTIDE SEQUENCE [LARGE SCALE GENOMIC DNA]</scope>
    <source>
        <strain evidence="9">NIES-44</strain>
    </source>
</reference>
<dbReference type="PANTHER" id="PTHR11609">
    <property type="entry name" value="PURINE BIOSYNTHESIS PROTEIN 6/7, PUR6/7"/>
    <property type="match status" value="1"/>
</dbReference>
<dbReference type="SUPFAM" id="SSF52440">
    <property type="entry name" value="PreATP-grasp domain"/>
    <property type="match status" value="1"/>
</dbReference>
<feature type="binding site" evidence="5">
    <location>
        <position position="182"/>
    </location>
    <ligand>
        <name>ATP</name>
        <dbReference type="ChEBI" id="CHEBI:30616"/>
    </ligand>
</feature>
<evidence type="ECO:0000256" key="6">
    <source>
        <dbReference type="RuleBase" id="RU361200"/>
    </source>
</evidence>
<feature type="binding site" evidence="5">
    <location>
        <position position="103"/>
    </location>
    <ligand>
        <name>ATP</name>
        <dbReference type="ChEBI" id="CHEBI:30616"/>
    </ligand>
</feature>
<dbReference type="Proteomes" id="UP000030321">
    <property type="component" value="Unassembled WGS sequence"/>
</dbReference>
<dbReference type="GO" id="GO:0005829">
    <property type="term" value="C:cytosol"/>
    <property type="evidence" value="ECO:0007669"/>
    <property type="project" value="TreeGrafter"/>
</dbReference>
<feature type="binding site" evidence="5">
    <location>
        <begin position="259"/>
        <end position="260"/>
    </location>
    <ligand>
        <name>ATP</name>
        <dbReference type="ChEBI" id="CHEBI:30616"/>
    </ligand>
</feature>
<dbReference type="InterPro" id="IPR005875">
    <property type="entry name" value="PurK"/>
</dbReference>
<dbReference type="NCBIfam" id="TIGR01161">
    <property type="entry name" value="purK"/>
    <property type="match status" value="1"/>
</dbReference>
<comment type="catalytic activity">
    <reaction evidence="5 6">
        <text>5-amino-1-(5-phospho-beta-D-ribosyl)imidazole + hydrogencarbonate + ATP = 5-carboxyamino-1-(5-phospho-D-ribosyl)imidazole + ADP + phosphate + 2 H(+)</text>
        <dbReference type="Rhea" id="RHEA:19317"/>
        <dbReference type="ChEBI" id="CHEBI:15378"/>
        <dbReference type="ChEBI" id="CHEBI:17544"/>
        <dbReference type="ChEBI" id="CHEBI:30616"/>
        <dbReference type="ChEBI" id="CHEBI:43474"/>
        <dbReference type="ChEBI" id="CHEBI:58730"/>
        <dbReference type="ChEBI" id="CHEBI:137981"/>
        <dbReference type="ChEBI" id="CHEBI:456216"/>
        <dbReference type="EC" id="6.3.4.18"/>
    </reaction>
</comment>
<name>A0A0A1VVK2_MICAE</name>
<feature type="domain" description="ATP-grasp" evidence="7">
    <location>
        <begin position="107"/>
        <end position="289"/>
    </location>
</feature>
<dbReference type="InterPro" id="IPR011054">
    <property type="entry name" value="Rudment_hybrid_motif"/>
</dbReference>
<dbReference type="EMBL" id="BBPA01000039">
    <property type="protein sequence ID" value="GAL93493.1"/>
    <property type="molecule type" value="Genomic_DNA"/>
</dbReference>
<dbReference type="Gene3D" id="3.30.1490.20">
    <property type="entry name" value="ATP-grasp fold, A domain"/>
    <property type="match status" value="1"/>
</dbReference>
<dbReference type="Gene3D" id="3.40.50.20">
    <property type="match status" value="1"/>
</dbReference>
<dbReference type="PANTHER" id="PTHR11609:SF5">
    <property type="entry name" value="PHOSPHORIBOSYLAMINOIMIDAZOLE CARBOXYLASE"/>
    <property type="match status" value="1"/>
</dbReference>
<dbReference type="EC" id="6.3.4.18" evidence="5 6"/>
<dbReference type="HAMAP" id="MF_01928">
    <property type="entry name" value="PurK"/>
    <property type="match status" value="1"/>
</dbReference>
<dbReference type="GO" id="GO:0004638">
    <property type="term" value="F:phosphoribosylaminoimidazole carboxylase activity"/>
    <property type="evidence" value="ECO:0007669"/>
    <property type="project" value="InterPro"/>
</dbReference>
<dbReference type="SUPFAM" id="SSF51246">
    <property type="entry name" value="Rudiment single hybrid motif"/>
    <property type="match status" value="1"/>
</dbReference>
<dbReference type="GO" id="GO:0005524">
    <property type="term" value="F:ATP binding"/>
    <property type="evidence" value="ECO:0007669"/>
    <property type="project" value="UniProtKB-UniRule"/>
</dbReference>
<dbReference type="InterPro" id="IPR011761">
    <property type="entry name" value="ATP-grasp"/>
</dbReference>
<evidence type="ECO:0000256" key="4">
    <source>
        <dbReference type="ARBA" id="ARBA00022840"/>
    </source>
</evidence>
<evidence type="ECO:0000313" key="9">
    <source>
        <dbReference type="Proteomes" id="UP000030321"/>
    </source>
</evidence>
<accession>A0A0A1VVK2</accession>